<dbReference type="RefSeq" id="YP_002300283.1">
    <property type="nucleotide sequence ID" value="NC_011421.1"/>
</dbReference>
<accession>B6V2H9</accession>
<evidence type="ECO:0000313" key="2">
    <source>
        <dbReference type="Proteomes" id="UP000001590"/>
    </source>
</evidence>
<organismHost>
    <name type="scientific">Bacillus subtilis</name>
    <dbReference type="NCBI Taxonomy" id="1423"/>
</organismHost>
<gene>
    <name evidence="1" type="primary">39</name>
    <name evidence="1" type="ORF">SPO1_7</name>
</gene>
<dbReference type="KEGG" id="vg:7008996"/>
<reference evidence="1 2" key="1">
    <citation type="journal article" date="2009" name="J. Mol. Biol.">
        <title>The genome of Bacillus subtilis bacteriophage SPO1.</title>
        <authorList>
            <person name="Stewart C.R."/>
            <person name="Casjens S.R."/>
            <person name="Cresawn S.G."/>
            <person name="Houtz J.M."/>
            <person name="Smith A.L."/>
            <person name="Ford M.E."/>
            <person name="Peebles C.L."/>
            <person name="Hatfull G.F."/>
            <person name="Hendrix R.W."/>
            <person name="Huang W.M."/>
            <person name="Pedulla M.L."/>
        </authorList>
    </citation>
    <scope>NUCLEOTIDE SEQUENCE [LARGE SCALE GENOMIC DNA]</scope>
</reference>
<name>B6V2H9_BPSP1</name>
<sequence>MELNLDIYVDYKDKRYKAEGYYGPSVGDLVLIFMDMELEGATVQEVARIEGSEIHLRTPNGNEPSYRYMGQYLILKPYGSSDPRGDILVHEDVQYVRVDAQAMPGDLIEALEPNKLPFSGKRFKYRPAVLEVEYVLTKDEQVLQLENGKSYSGAYRVLIPRMGVLPPKTHIYTTHKHVFMEDVFVLGNSYELSSPNDVEMTPIHAVFTGFSKNRDEAIFVNPYYNDDGVTGTMITVSDLLTGKWDITPLVPKKGV</sequence>
<organism evidence="1 2">
    <name type="scientific">Bacillus phage SP01</name>
    <name type="common">Bacteriophage SP01</name>
    <dbReference type="NCBI Taxonomy" id="2884427"/>
    <lineage>
        <taxon>Viruses</taxon>
        <taxon>Duplodnaviria</taxon>
        <taxon>Heunggongvirae</taxon>
        <taxon>Uroviricota</taxon>
        <taxon>Caudoviricetes</taxon>
        <taxon>Herelleviridae</taxon>
        <taxon>Spounavirinae</taxon>
        <taxon>Okubovirus</taxon>
        <taxon>Okubovirus SPO1</taxon>
    </lineage>
</organism>
<protein>
    <submittedName>
        <fullName evidence="1">Gp39</fullName>
    </submittedName>
</protein>
<keyword evidence="2" id="KW-1185">Reference proteome</keyword>
<dbReference type="GeneID" id="7008996"/>
<dbReference type="Proteomes" id="UP000001590">
    <property type="component" value="Segment"/>
</dbReference>
<evidence type="ECO:0000313" key="1">
    <source>
        <dbReference type="EMBL" id="ACI90912.1"/>
    </source>
</evidence>
<dbReference type="EMBL" id="FJ230960">
    <property type="protein sequence ID" value="ACI90912.1"/>
    <property type="molecule type" value="Genomic_DNA"/>
</dbReference>
<proteinExistence type="predicted"/>